<dbReference type="AlphaFoldDB" id="A0A1M4SHM8"/>
<name>A0A1M4SHM8_9FIRM</name>
<evidence type="ECO:0000259" key="2">
    <source>
        <dbReference type="SMART" id="SM01204"/>
    </source>
</evidence>
<feature type="domain" description="FIST" evidence="1">
    <location>
        <begin position="26"/>
        <end position="206"/>
    </location>
</feature>
<dbReference type="Pfam" id="PF10442">
    <property type="entry name" value="FIST_C"/>
    <property type="match status" value="1"/>
</dbReference>
<evidence type="ECO:0000259" key="1">
    <source>
        <dbReference type="SMART" id="SM00897"/>
    </source>
</evidence>
<feature type="domain" description="FIST C-domain" evidence="2">
    <location>
        <begin position="207"/>
        <end position="353"/>
    </location>
</feature>
<dbReference type="Proteomes" id="UP000184148">
    <property type="component" value="Unassembled WGS sequence"/>
</dbReference>
<dbReference type="SMART" id="SM00897">
    <property type="entry name" value="FIST"/>
    <property type="match status" value="1"/>
</dbReference>
<proteinExistence type="predicted"/>
<organism evidence="3 4">
    <name type="scientific">Desulforamulus putei DSM 12395</name>
    <dbReference type="NCBI Taxonomy" id="1121429"/>
    <lineage>
        <taxon>Bacteria</taxon>
        <taxon>Bacillati</taxon>
        <taxon>Bacillota</taxon>
        <taxon>Clostridia</taxon>
        <taxon>Eubacteriales</taxon>
        <taxon>Peptococcaceae</taxon>
        <taxon>Desulforamulus</taxon>
    </lineage>
</organism>
<dbReference type="OrthoDB" id="378730at2"/>
<dbReference type="PANTHER" id="PTHR40252">
    <property type="entry name" value="BLR0328 PROTEIN"/>
    <property type="match status" value="1"/>
</dbReference>
<accession>A0A1M4SHM8</accession>
<dbReference type="InterPro" id="IPR013702">
    <property type="entry name" value="FIST_domain_N"/>
</dbReference>
<protein>
    <submittedName>
        <fullName evidence="3">FIST N domain-containing protein</fullName>
    </submittedName>
</protein>
<dbReference type="Pfam" id="PF08495">
    <property type="entry name" value="FIST"/>
    <property type="match status" value="1"/>
</dbReference>
<dbReference type="PANTHER" id="PTHR40252:SF2">
    <property type="entry name" value="BLR0328 PROTEIN"/>
    <property type="match status" value="1"/>
</dbReference>
<keyword evidence="4" id="KW-1185">Reference proteome</keyword>
<dbReference type="RefSeq" id="WP_073234099.1">
    <property type="nucleotide sequence ID" value="NZ_FQUY01000001.1"/>
</dbReference>
<dbReference type="STRING" id="1121429.SAMN02745133_00124"/>
<dbReference type="SMART" id="SM01204">
    <property type="entry name" value="FIST_C"/>
    <property type="match status" value="1"/>
</dbReference>
<sequence>MISKAVFFQPSGLESWRSFLKDLQVEGTCGIFLMVAENTLFDYEMLRPLFKEFDALVFGGIFPGVIFEDVHYTEGVVGCSIEQPILLDVIKSLDDFSGFPCETVASNDSVLILVDGRTGNISAFLNNIFETSGSRWGFIGGGAGSLYNQHKHVLFSQEECIDQGAIIVRAKSSIGVGVTHGWQPMYGPLVVNSAKGNEIKEINWQKAFPYYQQILLEKEKVHVEKANFFDIAKSYPFGMVKLDGSIIVRDAIQAGEEGSMILIGEIPQNSIIVLLHGDKSQLIDAAGDAVKQAFQRYRELTGKRGGHTLLVDCISRALFLGEDFKKELRVIREHIPDTIPLFGFLSFGEIASNGDRYLEFYNKTTVVGVL</sequence>
<gene>
    <name evidence="3" type="ORF">SAMN02745133_00124</name>
</gene>
<dbReference type="EMBL" id="FQUY01000001">
    <property type="protein sequence ID" value="SHE31715.1"/>
    <property type="molecule type" value="Genomic_DNA"/>
</dbReference>
<evidence type="ECO:0000313" key="4">
    <source>
        <dbReference type="Proteomes" id="UP000184148"/>
    </source>
</evidence>
<evidence type="ECO:0000313" key="3">
    <source>
        <dbReference type="EMBL" id="SHE31715.1"/>
    </source>
</evidence>
<reference evidence="4" key="1">
    <citation type="submission" date="2016-11" db="EMBL/GenBank/DDBJ databases">
        <authorList>
            <person name="Varghese N."/>
            <person name="Submissions S."/>
        </authorList>
    </citation>
    <scope>NUCLEOTIDE SEQUENCE [LARGE SCALE GENOMIC DNA]</scope>
    <source>
        <strain evidence="4">DSM 12395</strain>
    </source>
</reference>
<dbReference type="InterPro" id="IPR019494">
    <property type="entry name" value="FIST_C"/>
</dbReference>